<keyword evidence="4" id="KW-1185">Reference proteome</keyword>
<sequence length="355" mass="35379">MRTPKFTAKRAIGLAAAAALAVAGTVTFASSSQAAAQSLKLSYSTGGETAGRILSVTGKGFENAAGVNQVGKVFFSATACTNTPTADLVLAADINHVSATNITLKTPALTGSVGGKALFLCVNNKADTEVLGTAKYTVYLAPVDNTTTPLSVTSGPTWGGTTLTVTGENFTPKTKVLVGGKELTKTKVVIGSGRVVDGTAGDDTITGTLPVSTAGAKDVVVQTEGGKDTEVGAFTVVGALKVSPDNLGLGVTRAITVTGSDFDSKSFVDAWAANKSVVVLARAGVTAALADTAAPANSLPCVAVQVVDDTTLTCKVTTLAADAGAYTVQVIDAGATTNSAFTGVSKDATVSVSAF</sequence>
<evidence type="ECO:0000256" key="1">
    <source>
        <dbReference type="SAM" id="SignalP"/>
    </source>
</evidence>
<reference evidence="3 4" key="1">
    <citation type="submission" date="2023-07" db="EMBL/GenBank/DDBJ databases">
        <title>Sequencing the genomes of 1000 actinobacteria strains.</title>
        <authorList>
            <person name="Klenk H.-P."/>
        </authorList>
    </citation>
    <scope>NUCLEOTIDE SEQUENCE [LARGE SCALE GENOMIC DNA]</scope>
    <source>
        <strain evidence="3 4">DSM 44388</strain>
    </source>
</reference>
<proteinExistence type="predicted"/>
<evidence type="ECO:0000313" key="3">
    <source>
        <dbReference type="EMBL" id="MDP9826573.1"/>
    </source>
</evidence>
<protein>
    <recommendedName>
        <fullName evidence="2">IPT/TIG domain-containing protein</fullName>
    </recommendedName>
</protein>
<evidence type="ECO:0000313" key="4">
    <source>
        <dbReference type="Proteomes" id="UP001235712"/>
    </source>
</evidence>
<dbReference type="Gene3D" id="2.60.40.10">
    <property type="entry name" value="Immunoglobulins"/>
    <property type="match status" value="2"/>
</dbReference>
<dbReference type="SUPFAM" id="SSF81296">
    <property type="entry name" value="E set domains"/>
    <property type="match status" value="1"/>
</dbReference>
<dbReference type="CDD" id="cd00603">
    <property type="entry name" value="IPT_PCSR"/>
    <property type="match status" value="1"/>
</dbReference>
<dbReference type="Pfam" id="PF01833">
    <property type="entry name" value="TIG"/>
    <property type="match status" value="1"/>
</dbReference>
<gene>
    <name evidence="3" type="ORF">J2S57_002322</name>
</gene>
<dbReference type="InterPro" id="IPR002909">
    <property type="entry name" value="IPT_dom"/>
</dbReference>
<dbReference type="InterPro" id="IPR013783">
    <property type="entry name" value="Ig-like_fold"/>
</dbReference>
<dbReference type="InterPro" id="IPR014756">
    <property type="entry name" value="Ig_E-set"/>
</dbReference>
<evidence type="ECO:0000259" key="2">
    <source>
        <dbReference type="Pfam" id="PF01833"/>
    </source>
</evidence>
<feature type="signal peptide" evidence="1">
    <location>
        <begin position="1"/>
        <end position="34"/>
    </location>
</feature>
<name>A0ABT9P1M5_9ACTN</name>
<organism evidence="3 4">
    <name type="scientific">Kineosporia succinea</name>
    <dbReference type="NCBI Taxonomy" id="84632"/>
    <lineage>
        <taxon>Bacteria</taxon>
        <taxon>Bacillati</taxon>
        <taxon>Actinomycetota</taxon>
        <taxon>Actinomycetes</taxon>
        <taxon>Kineosporiales</taxon>
        <taxon>Kineosporiaceae</taxon>
        <taxon>Kineosporia</taxon>
    </lineage>
</organism>
<comment type="caution">
    <text evidence="3">The sequence shown here is derived from an EMBL/GenBank/DDBJ whole genome shotgun (WGS) entry which is preliminary data.</text>
</comment>
<dbReference type="RefSeq" id="WP_307241506.1">
    <property type="nucleotide sequence ID" value="NZ_JAUSQZ010000001.1"/>
</dbReference>
<feature type="chain" id="PRO_5046391604" description="IPT/TIG domain-containing protein" evidence="1">
    <location>
        <begin position="35"/>
        <end position="355"/>
    </location>
</feature>
<accession>A0ABT9P1M5</accession>
<dbReference type="Proteomes" id="UP001235712">
    <property type="component" value="Unassembled WGS sequence"/>
</dbReference>
<dbReference type="EMBL" id="JAUSQZ010000001">
    <property type="protein sequence ID" value="MDP9826573.1"/>
    <property type="molecule type" value="Genomic_DNA"/>
</dbReference>
<feature type="domain" description="IPT/TIG" evidence="2">
    <location>
        <begin position="150"/>
        <end position="225"/>
    </location>
</feature>
<keyword evidence="1" id="KW-0732">Signal</keyword>